<accession>A0A366HJM5</accession>
<dbReference type="AlphaFoldDB" id="A0A366HJM5"/>
<evidence type="ECO:0000313" key="1">
    <source>
        <dbReference type="EMBL" id="RBP42565.1"/>
    </source>
</evidence>
<dbReference type="Proteomes" id="UP000253426">
    <property type="component" value="Unassembled WGS sequence"/>
</dbReference>
<dbReference type="EMBL" id="QNRR01000006">
    <property type="protein sequence ID" value="RBP42565.1"/>
    <property type="molecule type" value="Genomic_DNA"/>
</dbReference>
<sequence>MQPAGNQFSMVEVTTRAFLTEFGVYEDADGKPLSVSKELRIPPGTYARFLDDLRVDHGFSISGSDAEDVDSLQDLIALLTKRHFPQGA</sequence>
<gene>
    <name evidence="1" type="ORF">DES53_106274</name>
</gene>
<organism evidence="1 2">
    <name type="scientific">Roseimicrobium gellanilyticum</name>
    <dbReference type="NCBI Taxonomy" id="748857"/>
    <lineage>
        <taxon>Bacteria</taxon>
        <taxon>Pseudomonadati</taxon>
        <taxon>Verrucomicrobiota</taxon>
        <taxon>Verrucomicrobiia</taxon>
        <taxon>Verrucomicrobiales</taxon>
        <taxon>Verrucomicrobiaceae</taxon>
        <taxon>Roseimicrobium</taxon>
    </lineage>
</organism>
<evidence type="ECO:0000313" key="2">
    <source>
        <dbReference type="Proteomes" id="UP000253426"/>
    </source>
</evidence>
<comment type="caution">
    <text evidence="1">The sequence shown here is derived from an EMBL/GenBank/DDBJ whole genome shotgun (WGS) entry which is preliminary data.</text>
</comment>
<reference evidence="1 2" key="1">
    <citation type="submission" date="2018-06" db="EMBL/GenBank/DDBJ databases">
        <title>Genomic Encyclopedia of Type Strains, Phase IV (KMG-IV): sequencing the most valuable type-strain genomes for metagenomic binning, comparative biology and taxonomic classification.</title>
        <authorList>
            <person name="Goeker M."/>
        </authorList>
    </citation>
    <scope>NUCLEOTIDE SEQUENCE [LARGE SCALE GENOMIC DNA]</scope>
    <source>
        <strain evidence="1 2">DSM 25532</strain>
    </source>
</reference>
<keyword evidence="2" id="KW-1185">Reference proteome</keyword>
<proteinExistence type="predicted"/>
<protein>
    <submittedName>
        <fullName evidence="1">Uncharacterized protein</fullName>
    </submittedName>
</protein>
<name>A0A366HJM5_9BACT</name>